<feature type="region of interest" description="Disordered" evidence="1">
    <location>
        <begin position="47"/>
        <end position="96"/>
    </location>
</feature>
<sequence length="232" mass="23083">MSTPEPSQPTEGTEPTRRAGGAGPIVAGVAAVLLVAALVAWLSLRGGADAKPASSDEPAPTQPAASSAASGASDPTSETPTSDATTEQPAPSLPPEVGFAKAAKQAVKAGVPALVPDAFGDRVGVVTAADFTDGLWQLTVTTETGEVVVRQDAGAADALVERFAAGSRPKGTTDLEPFGLGTWQRYAGAEGAVLATDLPDGGVVATGPDQATVLAVVRTLLTYEPTGPTELG</sequence>
<keyword evidence="2" id="KW-0472">Membrane</keyword>
<keyword evidence="2" id="KW-0812">Transmembrane</keyword>
<feature type="compositionally biased region" description="Polar residues" evidence="1">
    <location>
        <begin position="78"/>
        <end position="89"/>
    </location>
</feature>
<feature type="transmembrane region" description="Helical" evidence="2">
    <location>
        <begin position="25"/>
        <end position="44"/>
    </location>
</feature>
<gene>
    <name evidence="3" type="ORF">GCM10023340_27310</name>
</gene>
<evidence type="ECO:0000313" key="3">
    <source>
        <dbReference type="EMBL" id="GAA5150358.1"/>
    </source>
</evidence>
<keyword evidence="2" id="KW-1133">Transmembrane helix</keyword>
<feature type="region of interest" description="Disordered" evidence="1">
    <location>
        <begin position="1"/>
        <end position="22"/>
    </location>
</feature>
<name>A0ABP9PUA1_9ACTN</name>
<feature type="compositionally biased region" description="Polar residues" evidence="1">
    <location>
        <begin position="1"/>
        <end position="13"/>
    </location>
</feature>
<dbReference type="RefSeq" id="WP_345459336.1">
    <property type="nucleotide sequence ID" value="NZ_BAABKG010000003.1"/>
</dbReference>
<comment type="caution">
    <text evidence="3">The sequence shown here is derived from an EMBL/GenBank/DDBJ whole genome shotgun (WGS) entry which is preliminary data.</text>
</comment>
<evidence type="ECO:0000256" key="1">
    <source>
        <dbReference type="SAM" id="MobiDB-lite"/>
    </source>
</evidence>
<protein>
    <recommendedName>
        <fullName evidence="5">Secreted protein</fullName>
    </recommendedName>
</protein>
<feature type="compositionally biased region" description="Low complexity" evidence="1">
    <location>
        <begin position="58"/>
        <end position="77"/>
    </location>
</feature>
<organism evidence="3 4">
    <name type="scientific">Nocardioides marinquilinus</name>
    <dbReference type="NCBI Taxonomy" id="1210400"/>
    <lineage>
        <taxon>Bacteria</taxon>
        <taxon>Bacillati</taxon>
        <taxon>Actinomycetota</taxon>
        <taxon>Actinomycetes</taxon>
        <taxon>Propionibacteriales</taxon>
        <taxon>Nocardioidaceae</taxon>
        <taxon>Nocardioides</taxon>
    </lineage>
</organism>
<evidence type="ECO:0008006" key="5">
    <source>
        <dbReference type="Google" id="ProtNLM"/>
    </source>
</evidence>
<reference evidence="4" key="1">
    <citation type="journal article" date="2019" name="Int. J. Syst. Evol. Microbiol.">
        <title>The Global Catalogue of Microorganisms (GCM) 10K type strain sequencing project: providing services to taxonomists for standard genome sequencing and annotation.</title>
        <authorList>
            <consortium name="The Broad Institute Genomics Platform"/>
            <consortium name="The Broad Institute Genome Sequencing Center for Infectious Disease"/>
            <person name="Wu L."/>
            <person name="Ma J."/>
        </authorList>
    </citation>
    <scope>NUCLEOTIDE SEQUENCE [LARGE SCALE GENOMIC DNA]</scope>
    <source>
        <strain evidence="4">JCM 18459</strain>
    </source>
</reference>
<accession>A0ABP9PUA1</accession>
<dbReference type="Proteomes" id="UP001500221">
    <property type="component" value="Unassembled WGS sequence"/>
</dbReference>
<evidence type="ECO:0000256" key="2">
    <source>
        <dbReference type="SAM" id="Phobius"/>
    </source>
</evidence>
<proteinExistence type="predicted"/>
<evidence type="ECO:0000313" key="4">
    <source>
        <dbReference type="Proteomes" id="UP001500221"/>
    </source>
</evidence>
<dbReference type="EMBL" id="BAABKG010000003">
    <property type="protein sequence ID" value="GAA5150358.1"/>
    <property type="molecule type" value="Genomic_DNA"/>
</dbReference>
<keyword evidence="4" id="KW-1185">Reference proteome</keyword>